<dbReference type="PROSITE" id="PS50082">
    <property type="entry name" value="WD_REPEATS_2"/>
    <property type="match status" value="2"/>
</dbReference>
<dbReference type="InterPro" id="IPR001680">
    <property type="entry name" value="WD40_rpt"/>
</dbReference>
<dbReference type="SMART" id="SM00667">
    <property type="entry name" value="LisH"/>
    <property type="match status" value="1"/>
</dbReference>
<keyword evidence="2" id="KW-0677">Repeat</keyword>
<dbReference type="Pfam" id="PF00400">
    <property type="entry name" value="WD40"/>
    <property type="match status" value="2"/>
</dbReference>
<dbReference type="EMBL" id="MCFF01000030">
    <property type="protein sequence ID" value="ORZ10579.1"/>
    <property type="molecule type" value="Genomic_DNA"/>
</dbReference>
<dbReference type="RefSeq" id="XP_021879300.1">
    <property type="nucleotide sequence ID" value="XM_022027942.1"/>
</dbReference>
<dbReference type="InterPro" id="IPR036322">
    <property type="entry name" value="WD40_repeat_dom_sf"/>
</dbReference>
<dbReference type="PANTHER" id="PTHR22847">
    <property type="entry name" value="WD40 REPEAT PROTEIN"/>
    <property type="match status" value="1"/>
</dbReference>
<accession>A0A1Y2GGW2</accession>
<dbReference type="Gene3D" id="2.130.10.10">
    <property type="entry name" value="YVTN repeat-like/Quinoprotein amine dehydrogenase"/>
    <property type="match status" value="2"/>
</dbReference>
<feature type="repeat" description="WD" evidence="3">
    <location>
        <begin position="221"/>
        <end position="262"/>
    </location>
</feature>
<comment type="caution">
    <text evidence="4">The sequence shown here is derived from an EMBL/GenBank/DDBJ whole genome shotgun (WGS) entry which is preliminary data.</text>
</comment>
<evidence type="ECO:0000256" key="2">
    <source>
        <dbReference type="ARBA" id="ARBA00022737"/>
    </source>
</evidence>
<evidence type="ECO:0000313" key="4">
    <source>
        <dbReference type="EMBL" id="ORZ10579.1"/>
    </source>
</evidence>
<organism evidence="4 5">
    <name type="scientific">Lobosporangium transversale</name>
    <dbReference type="NCBI Taxonomy" id="64571"/>
    <lineage>
        <taxon>Eukaryota</taxon>
        <taxon>Fungi</taxon>
        <taxon>Fungi incertae sedis</taxon>
        <taxon>Mucoromycota</taxon>
        <taxon>Mortierellomycotina</taxon>
        <taxon>Mortierellomycetes</taxon>
        <taxon>Mortierellales</taxon>
        <taxon>Mortierellaceae</taxon>
        <taxon>Lobosporangium</taxon>
    </lineage>
</organism>
<evidence type="ECO:0000256" key="3">
    <source>
        <dbReference type="PROSITE-ProRule" id="PRU00221"/>
    </source>
</evidence>
<keyword evidence="1 3" id="KW-0853">WD repeat</keyword>
<gene>
    <name evidence="4" type="ORF">BCR41DRAFT_387931</name>
</gene>
<evidence type="ECO:0000256" key="1">
    <source>
        <dbReference type="ARBA" id="ARBA00022574"/>
    </source>
</evidence>
<dbReference type="PROSITE" id="PS50896">
    <property type="entry name" value="LISH"/>
    <property type="match status" value="1"/>
</dbReference>
<proteinExistence type="predicted"/>
<feature type="repeat" description="WD" evidence="3">
    <location>
        <begin position="456"/>
        <end position="487"/>
    </location>
</feature>
<dbReference type="PANTHER" id="PTHR22847:SF637">
    <property type="entry name" value="WD REPEAT DOMAIN 5B"/>
    <property type="match status" value="1"/>
</dbReference>
<dbReference type="SUPFAM" id="SSF50978">
    <property type="entry name" value="WD40 repeat-like"/>
    <property type="match status" value="1"/>
</dbReference>
<reference evidence="4 5" key="1">
    <citation type="submission" date="2016-07" db="EMBL/GenBank/DDBJ databases">
        <title>Pervasive Adenine N6-methylation of Active Genes in Fungi.</title>
        <authorList>
            <consortium name="DOE Joint Genome Institute"/>
            <person name="Mondo S.J."/>
            <person name="Dannebaum R.O."/>
            <person name="Kuo R.C."/>
            <person name="Labutti K."/>
            <person name="Haridas S."/>
            <person name="Kuo A."/>
            <person name="Salamov A."/>
            <person name="Ahrendt S.R."/>
            <person name="Lipzen A."/>
            <person name="Sullivan W."/>
            <person name="Andreopoulos W.B."/>
            <person name="Clum A."/>
            <person name="Lindquist E."/>
            <person name="Daum C."/>
            <person name="Ramamoorthy G.K."/>
            <person name="Gryganskyi A."/>
            <person name="Culley D."/>
            <person name="Magnuson J.K."/>
            <person name="James T.Y."/>
            <person name="O'Malley M.A."/>
            <person name="Stajich J.E."/>
            <person name="Spatafora J.W."/>
            <person name="Visel A."/>
            <person name="Grigoriev I.V."/>
        </authorList>
    </citation>
    <scope>NUCLEOTIDE SEQUENCE [LARGE SCALE GENOMIC DNA]</scope>
    <source>
        <strain evidence="4 5">NRRL 3116</strain>
    </source>
</reference>
<sequence>MEYRRLVSDAHLMVQNFLQSQGYNDALKAFENEAKVVLEDIPQSTPPPKPLIEVLTDIRMSQLHNQLGQLNLPSSIEEQDLSAPGDGSMPDTADEVIQNLHSVNIIFARTAQVAVAPTWQDLDQDPSMTVKFIPALVTAAADRTVKFTMLKQKNTIEQQQQNTNDHGDHQPGEVFKIWQPHSGVALDIDFHPLFPELMLTSAMDKTVVLTNTVLGEEHQIFKDHAKFVVRAKFAMDGSRIITASHDKTVRIYKAIEEEETNNRSQEKRLPRYVLDKTLTFKGAVESLCVLPWPSNSGVSSVDNGICNETRPPTAVVGTRDDNYLHYINLSDYSVTKYNMNLNNDNWVSFTPMEISASPHNNGGYLLVSTDSPTGRQILFRTGSALQLFNYYGVPTDGFSTPRHVWDRTGKYFYVTGNDHKIYCLQVNNADDGAAVATVAGTRGTKQSHEQAIIRTLEGHTSVVRGLYMDYHRNMLVSCSFDKTVRTWVNCNFHNATSMAIDI</sequence>
<name>A0A1Y2GGW2_9FUNG</name>
<dbReference type="InterPro" id="IPR015943">
    <property type="entry name" value="WD40/YVTN_repeat-like_dom_sf"/>
</dbReference>
<keyword evidence="5" id="KW-1185">Reference proteome</keyword>
<protein>
    <submittedName>
        <fullName evidence="4">WD40-repeat-containing domain protein</fullName>
    </submittedName>
</protein>
<dbReference type="InterPro" id="IPR006594">
    <property type="entry name" value="LisH"/>
</dbReference>
<dbReference type="GeneID" id="33569785"/>
<dbReference type="InParanoid" id="A0A1Y2GGW2"/>
<dbReference type="Proteomes" id="UP000193648">
    <property type="component" value="Unassembled WGS sequence"/>
</dbReference>
<dbReference type="SMART" id="SM00320">
    <property type="entry name" value="WD40"/>
    <property type="match status" value="3"/>
</dbReference>
<evidence type="ECO:0000313" key="5">
    <source>
        <dbReference type="Proteomes" id="UP000193648"/>
    </source>
</evidence>
<dbReference type="GO" id="GO:1990234">
    <property type="term" value="C:transferase complex"/>
    <property type="evidence" value="ECO:0007669"/>
    <property type="project" value="UniProtKB-ARBA"/>
</dbReference>
<dbReference type="PROSITE" id="PS50294">
    <property type="entry name" value="WD_REPEATS_REGION"/>
    <property type="match status" value="1"/>
</dbReference>
<dbReference type="OrthoDB" id="1932312at2759"/>
<dbReference type="AlphaFoldDB" id="A0A1Y2GGW2"/>
<dbReference type="STRING" id="64571.A0A1Y2GGW2"/>